<dbReference type="OrthoDB" id="441517at2759"/>
<protein>
    <recommendedName>
        <fullName evidence="4 7">Peroxisomal membrane protein PEX14</fullName>
    </recommendedName>
    <alternativeName>
        <fullName evidence="5 7">Peroxin-14</fullName>
    </alternativeName>
</protein>
<accession>A0A1E1LJN4</accession>
<evidence type="ECO:0000256" key="8">
    <source>
        <dbReference type="SAM" id="MobiDB-lite"/>
    </source>
</evidence>
<dbReference type="AlphaFoldDB" id="A0A1E1LJN4"/>
<dbReference type="InterPro" id="IPR025655">
    <property type="entry name" value="PEX14"/>
</dbReference>
<keyword evidence="7" id="KW-0472">Membrane</keyword>
<feature type="region of interest" description="Disordered" evidence="8">
    <location>
        <begin position="121"/>
        <end position="160"/>
    </location>
</feature>
<feature type="region of interest" description="Disordered" evidence="8">
    <location>
        <begin position="247"/>
        <end position="267"/>
    </location>
</feature>
<keyword evidence="11" id="KW-1185">Reference proteome</keyword>
<feature type="domain" description="Peroxisome membrane anchor protein Pex14p N-terminal" evidence="9">
    <location>
        <begin position="77"/>
        <end position="120"/>
    </location>
</feature>
<evidence type="ECO:0000256" key="5">
    <source>
        <dbReference type="ARBA" id="ARBA00029691"/>
    </source>
</evidence>
<dbReference type="GO" id="GO:0016560">
    <property type="term" value="P:protein import into peroxisome matrix, docking"/>
    <property type="evidence" value="ECO:0007669"/>
    <property type="project" value="UniProtKB-UniRule"/>
</dbReference>
<dbReference type="GO" id="GO:1990429">
    <property type="term" value="C:peroxisomal importomer complex"/>
    <property type="evidence" value="ECO:0007669"/>
    <property type="project" value="TreeGrafter"/>
</dbReference>
<evidence type="ECO:0000259" key="9">
    <source>
        <dbReference type="Pfam" id="PF04695"/>
    </source>
</evidence>
<gene>
    <name evidence="10" type="ORF">RAG0_15110</name>
</gene>
<dbReference type="InterPro" id="IPR036388">
    <property type="entry name" value="WH-like_DNA-bd_sf"/>
</dbReference>
<feature type="compositionally biased region" description="Basic and acidic residues" evidence="8">
    <location>
        <begin position="1"/>
        <end position="10"/>
    </location>
</feature>
<sequence>MSASRHDPDLSKSGAEACDPTSKLPAFPLAHHPPNTGHVMSDSDPENKPSMAAWQTAAANKSVKPEELPAPQEPESRETIIAQARKFLEEDEVRDASTDKKVAFLEGKELRGEEIQTLLGITRNTEASSTLETREARPTNSSTETSPPPPQPVYSPQYQSTPQPPIITYPEFLTTPAQSTPLITKPRLLTAFYAFSGLSALLYGTHTYLITPMLASLTESRLSFASTSKTNLEKLITQLESVVSEIPPTKDKLGYGDNGSESDEDPTEMFHRDIGVQTSPGISRPTSPMDESPLLVQMARLHVLKLSLDGLMEQTSTEGVETAELEGTMGILREYLDGMAYVQPTYNFGVGGYGGGARSGKDEDDEIGRVKKEIRGVKGVLLSARSFPGGGRLGSGR</sequence>
<dbReference type="InterPro" id="IPR006785">
    <property type="entry name" value="Pex14_N"/>
</dbReference>
<dbReference type="EMBL" id="FJUX01000131">
    <property type="protein sequence ID" value="CZT10707.1"/>
    <property type="molecule type" value="Genomic_DNA"/>
</dbReference>
<comment type="similarity">
    <text evidence="1 7">Belongs to the peroxin-14 family.</text>
</comment>
<dbReference type="PANTHER" id="PTHR23058">
    <property type="entry name" value="PEROXISOMAL MEMBRANE PROTEIN PEX14"/>
    <property type="match status" value="1"/>
</dbReference>
<evidence type="ECO:0000256" key="7">
    <source>
        <dbReference type="RuleBase" id="RU367032"/>
    </source>
</evidence>
<dbReference type="GO" id="GO:0005102">
    <property type="term" value="F:signaling receptor binding"/>
    <property type="evidence" value="ECO:0007669"/>
    <property type="project" value="TreeGrafter"/>
</dbReference>
<evidence type="ECO:0000313" key="11">
    <source>
        <dbReference type="Proteomes" id="UP000178912"/>
    </source>
</evidence>
<keyword evidence="7" id="KW-0813">Transport</keyword>
<dbReference type="GO" id="GO:0005778">
    <property type="term" value="C:peroxisomal membrane"/>
    <property type="evidence" value="ECO:0007669"/>
    <property type="project" value="UniProtKB-SubCell"/>
</dbReference>
<evidence type="ECO:0000256" key="1">
    <source>
        <dbReference type="ARBA" id="ARBA00005443"/>
    </source>
</evidence>
<feature type="compositionally biased region" description="Polar residues" evidence="8">
    <location>
        <begin position="122"/>
        <end position="131"/>
    </location>
</feature>
<feature type="region of interest" description="Disordered" evidence="8">
    <location>
        <begin position="1"/>
        <end position="79"/>
    </location>
</feature>
<keyword evidence="2" id="KW-0811">Translocation</keyword>
<organism evidence="10 11">
    <name type="scientific">Rhynchosporium agropyri</name>
    <dbReference type="NCBI Taxonomy" id="914238"/>
    <lineage>
        <taxon>Eukaryota</taxon>
        <taxon>Fungi</taxon>
        <taxon>Dikarya</taxon>
        <taxon>Ascomycota</taxon>
        <taxon>Pezizomycotina</taxon>
        <taxon>Leotiomycetes</taxon>
        <taxon>Helotiales</taxon>
        <taxon>Ploettnerulaceae</taxon>
        <taxon>Rhynchosporium</taxon>
    </lineage>
</organism>
<comment type="subcellular location">
    <subcellularLocation>
        <location evidence="6 7">Peroxisome membrane</location>
    </subcellularLocation>
</comment>
<evidence type="ECO:0000256" key="3">
    <source>
        <dbReference type="ARBA" id="ARBA00023140"/>
    </source>
</evidence>
<dbReference type="PANTHER" id="PTHR23058:SF5">
    <property type="entry name" value="PEROXISOMAL MEMBRANE PROTEIN PEX14"/>
    <property type="match status" value="1"/>
</dbReference>
<proteinExistence type="inferred from homology"/>
<reference evidence="11" key="1">
    <citation type="submission" date="2016-03" db="EMBL/GenBank/DDBJ databases">
        <authorList>
            <person name="Guldener U."/>
        </authorList>
    </citation>
    <scope>NUCLEOTIDE SEQUENCE [LARGE SCALE GENOMIC DNA]</scope>
    <source>
        <strain evidence="11">04CH-RAC-A.6.1</strain>
    </source>
</reference>
<evidence type="ECO:0000256" key="6">
    <source>
        <dbReference type="ARBA" id="ARBA00046271"/>
    </source>
</evidence>
<evidence type="ECO:0000256" key="4">
    <source>
        <dbReference type="ARBA" id="ARBA00029502"/>
    </source>
</evidence>
<dbReference type="Pfam" id="PF04695">
    <property type="entry name" value="Pex14_N"/>
    <property type="match status" value="1"/>
</dbReference>
<keyword evidence="3 7" id="KW-0576">Peroxisome</keyword>
<dbReference type="Gene3D" id="1.10.10.10">
    <property type="entry name" value="Winged helix-like DNA-binding domain superfamily/Winged helix DNA-binding domain"/>
    <property type="match status" value="1"/>
</dbReference>
<dbReference type="Proteomes" id="UP000178912">
    <property type="component" value="Unassembled WGS sequence"/>
</dbReference>
<keyword evidence="7" id="KW-0653">Protein transport</keyword>
<evidence type="ECO:0000256" key="2">
    <source>
        <dbReference type="ARBA" id="ARBA00023010"/>
    </source>
</evidence>
<evidence type="ECO:0000313" key="10">
    <source>
        <dbReference type="EMBL" id="CZT10707.1"/>
    </source>
</evidence>
<name>A0A1E1LJN4_9HELO</name>
<comment type="function">
    <text evidence="7">Component of the PEX13-PEX14 docking complex, a translocon channel that specifically mediates the import of peroxisomal cargo proteins bound to PEX5 receptor. The PEX13-PEX14 docking complex forms a large import pore which can be opened to a diameter of about 9 nm. Mechanistically, PEX5 receptor along with cargo proteins associates with the PEX14 subunit of the PEX13-PEX14 docking complex in the cytosol, leading to the insertion of the receptor into the organelle membrane with the concomitant translocation of the cargo into the peroxisome matrix.</text>
</comment>